<protein>
    <submittedName>
        <fullName evidence="5">ABC transporter related protein</fullName>
    </submittedName>
</protein>
<organism evidence="5 6">
    <name type="scientific">Deinococcus maricopensis (strain DSM 21211 / LMG 22137 / NRRL B-23946 / LB-34)</name>
    <dbReference type="NCBI Taxonomy" id="709986"/>
    <lineage>
        <taxon>Bacteria</taxon>
        <taxon>Thermotogati</taxon>
        <taxon>Deinococcota</taxon>
        <taxon>Deinococci</taxon>
        <taxon>Deinococcales</taxon>
        <taxon>Deinococcaceae</taxon>
        <taxon>Deinococcus</taxon>
    </lineage>
</organism>
<dbReference type="Pfam" id="PF00005">
    <property type="entry name" value="ABC_tran"/>
    <property type="match status" value="2"/>
</dbReference>
<keyword evidence="6" id="KW-1185">Reference proteome</keyword>
<dbReference type="GO" id="GO:0005524">
    <property type="term" value="F:ATP binding"/>
    <property type="evidence" value="ECO:0007669"/>
    <property type="project" value="UniProtKB-KW"/>
</dbReference>
<dbReference type="GO" id="GO:0016887">
    <property type="term" value="F:ATP hydrolysis activity"/>
    <property type="evidence" value="ECO:0007669"/>
    <property type="project" value="InterPro"/>
</dbReference>
<evidence type="ECO:0000256" key="1">
    <source>
        <dbReference type="ARBA" id="ARBA00022737"/>
    </source>
</evidence>
<reference evidence="6" key="2">
    <citation type="submission" date="2011-01" db="EMBL/GenBank/DDBJ databases">
        <title>The complete genome of Deinococcus maricopensis DSM 21211.</title>
        <authorList>
            <consortium name="US DOE Joint Genome Institute (JGI-PGF)"/>
            <person name="Lucas S."/>
            <person name="Copeland A."/>
            <person name="Lapidus A."/>
            <person name="Goodwin L."/>
            <person name="Pitluck S."/>
            <person name="Kyrpides N."/>
            <person name="Mavromatis K."/>
            <person name="Pagani I."/>
            <person name="Ivanova N."/>
            <person name="Ovchinnikova G."/>
            <person name="Zeytun A."/>
            <person name="Detter J.C."/>
            <person name="Han C."/>
            <person name="Land M."/>
            <person name="Hauser L."/>
            <person name="Markowitz V."/>
            <person name="Cheng J.-F."/>
            <person name="Hugenholtz P."/>
            <person name="Woyke T."/>
            <person name="Wu D."/>
            <person name="Pukall R."/>
            <person name="Gehrich-Schroeter G."/>
            <person name="Brambilla E."/>
            <person name="Klenk H.-P."/>
            <person name="Eisen J.A."/>
        </authorList>
    </citation>
    <scope>NUCLEOTIDE SEQUENCE [LARGE SCALE GENOMIC DNA]</scope>
    <source>
        <strain evidence="6">DSM 21211 / LMG 22137 / NRRL B-23946 / LB-34</strain>
    </source>
</reference>
<dbReference type="RefSeq" id="WP_013557802.1">
    <property type="nucleotide sequence ID" value="NC_014958.1"/>
</dbReference>
<dbReference type="PANTHER" id="PTHR19211:SF123">
    <property type="entry name" value="ABC TRANSPORTER"/>
    <property type="match status" value="1"/>
</dbReference>
<evidence type="ECO:0000259" key="4">
    <source>
        <dbReference type="PROSITE" id="PS50893"/>
    </source>
</evidence>
<keyword evidence="1" id="KW-0677">Repeat</keyword>
<dbReference type="FunFam" id="3.40.50.300:FF:000011">
    <property type="entry name" value="Putative ABC transporter ATP-binding component"/>
    <property type="match status" value="1"/>
</dbReference>
<dbReference type="KEGG" id="dmr:Deima_2665"/>
<evidence type="ECO:0000313" key="5">
    <source>
        <dbReference type="EMBL" id="ADV68298.1"/>
    </source>
</evidence>
<dbReference type="InterPro" id="IPR027417">
    <property type="entry name" value="P-loop_NTPase"/>
</dbReference>
<dbReference type="InterPro" id="IPR003593">
    <property type="entry name" value="AAA+_ATPase"/>
</dbReference>
<dbReference type="InterPro" id="IPR050611">
    <property type="entry name" value="ABCF"/>
</dbReference>
<feature type="domain" description="ABC transporter" evidence="4">
    <location>
        <begin position="3"/>
        <end position="246"/>
    </location>
</feature>
<dbReference type="AlphaFoldDB" id="E8UB59"/>
<dbReference type="InterPro" id="IPR017871">
    <property type="entry name" value="ABC_transporter-like_CS"/>
</dbReference>
<accession>E8UB59</accession>
<dbReference type="OrthoDB" id="9801441at2"/>
<sequence length="539" mass="57250">MSLHLVGVAARHGDHPVFQNVTFTLPAGERAALIGENGSGKTTLLRVIAGLHAPDAGTVHVTGRAAYLEQAEHLSGATLLDAALPGAIRDARATFDAAAQALTDPTPDALARFADAEAAYQAAGGYDAETRARAVLTGLHLDPDAPAHALSGGQTRRALLARLLLTDADLLLLDEPTNHLDAAAQAWLAAYLRATPAACLIASHDRAFLDETCTRTLELERGTLTAYPGPYTEAMQVKATLRAAQARDHAAAQRKRAALTQEASRLHSAGESAGRFNPARAGNQAKILAKNKAESVSNTLASRARTLERRLERMDVVEKPYEDHRELRLDLPPMPPGPSEVATLSGVTFARADQIVLHDLTLHVRRGDRLALVGPNGSGKTTLLHLLTGNLTPDAGSVTRGAGLRVATLGQHADELERHATIADALLAANPALTRHQLHEVAAHLGLPGQPDRPLSALSGGQRTRLILARLSVTRAHLLLLDEPTNHLDARATDALEATLRAFPGTVVLATHDRRLIQNVATRVLRLPAAHEEAPQTPT</sequence>
<keyword evidence="3" id="KW-0067">ATP-binding</keyword>
<dbReference type="Pfam" id="PF12848">
    <property type="entry name" value="ABC_tran_Xtn"/>
    <property type="match status" value="1"/>
</dbReference>
<dbReference type="eggNOG" id="COG0488">
    <property type="taxonomic scope" value="Bacteria"/>
</dbReference>
<evidence type="ECO:0000256" key="3">
    <source>
        <dbReference type="ARBA" id="ARBA00022840"/>
    </source>
</evidence>
<proteinExistence type="predicted"/>
<gene>
    <name evidence="5" type="ordered locus">Deima_2665</name>
</gene>
<dbReference type="SUPFAM" id="SSF52540">
    <property type="entry name" value="P-loop containing nucleoside triphosphate hydrolases"/>
    <property type="match status" value="2"/>
</dbReference>
<dbReference type="HOGENOM" id="CLU_000604_36_0_0"/>
<dbReference type="STRING" id="709986.Deima_2665"/>
<feature type="domain" description="ABC transporter" evidence="4">
    <location>
        <begin position="342"/>
        <end position="539"/>
    </location>
</feature>
<dbReference type="EMBL" id="CP002454">
    <property type="protein sequence ID" value="ADV68298.1"/>
    <property type="molecule type" value="Genomic_DNA"/>
</dbReference>
<dbReference type="Gene3D" id="3.40.50.300">
    <property type="entry name" value="P-loop containing nucleotide triphosphate hydrolases"/>
    <property type="match status" value="2"/>
</dbReference>
<dbReference type="PROSITE" id="PS50893">
    <property type="entry name" value="ABC_TRANSPORTER_2"/>
    <property type="match status" value="2"/>
</dbReference>
<name>E8UB59_DEIML</name>
<evidence type="ECO:0000313" key="6">
    <source>
        <dbReference type="Proteomes" id="UP000008635"/>
    </source>
</evidence>
<dbReference type="Proteomes" id="UP000008635">
    <property type="component" value="Chromosome"/>
</dbReference>
<dbReference type="CDD" id="cd03221">
    <property type="entry name" value="ABCF_EF-3"/>
    <property type="match status" value="1"/>
</dbReference>
<dbReference type="PANTHER" id="PTHR19211">
    <property type="entry name" value="ATP-BINDING TRANSPORT PROTEIN-RELATED"/>
    <property type="match status" value="1"/>
</dbReference>
<dbReference type="InterPro" id="IPR003439">
    <property type="entry name" value="ABC_transporter-like_ATP-bd"/>
</dbReference>
<reference evidence="5 6" key="1">
    <citation type="journal article" date="2011" name="Stand. Genomic Sci.">
        <title>Complete genome sequence of Deinococcus maricopensis type strain (LB-34).</title>
        <authorList>
            <person name="Pukall R."/>
            <person name="Zeytun A."/>
            <person name="Lucas S."/>
            <person name="Lapidus A."/>
            <person name="Hammon N."/>
            <person name="Deshpande S."/>
            <person name="Nolan M."/>
            <person name="Cheng J.F."/>
            <person name="Pitluck S."/>
            <person name="Liolios K."/>
            <person name="Pagani I."/>
            <person name="Mikhailova N."/>
            <person name="Ivanova N."/>
            <person name="Mavromatis K."/>
            <person name="Pati A."/>
            <person name="Tapia R."/>
            <person name="Han C."/>
            <person name="Goodwin L."/>
            <person name="Chen A."/>
            <person name="Palaniappan K."/>
            <person name="Land M."/>
            <person name="Hauser L."/>
            <person name="Chang Y.J."/>
            <person name="Jeffries C.D."/>
            <person name="Brambilla E.M."/>
            <person name="Rohde M."/>
            <person name="Goker M."/>
            <person name="Detter J.C."/>
            <person name="Woyke T."/>
            <person name="Bristow J."/>
            <person name="Eisen J.A."/>
            <person name="Markowitz V."/>
            <person name="Hugenholtz P."/>
            <person name="Kyrpides N.C."/>
            <person name="Klenk H.P."/>
        </authorList>
    </citation>
    <scope>NUCLEOTIDE SEQUENCE [LARGE SCALE GENOMIC DNA]</scope>
    <source>
        <strain evidence="6">DSM 21211 / LMG 22137 / NRRL B-23946 / LB-34</strain>
    </source>
</reference>
<dbReference type="InterPro" id="IPR032781">
    <property type="entry name" value="ABC_tran_Xtn"/>
</dbReference>
<dbReference type="PROSITE" id="PS00211">
    <property type="entry name" value="ABC_TRANSPORTER_1"/>
    <property type="match status" value="1"/>
</dbReference>
<keyword evidence="2" id="KW-0547">Nucleotide-binding</keyword>
<evidence type="ECO:0000256" key="2">
    <source>
        <dbReference type="ARBA" id="ARBA00022741"/>
    </source>
</evidence>
<dbReference type="SMART" id="SM00382">
    <property type="entry name" value="AAA"/>
    <property type="match status" value="2"/>
</dbReference>